<organism evidence="1 2">
    <name type="scientific">Candidatus Defluviicoccus seviourii</name>
    <dbReference type="NCBI Taxonomy" id="2565273"/>
    <lineage>
        <taxon>Bacteria</taxon>
        <taxon>Pseudomonadati</taxon>
        <taxon>Pseudomonadota</taxon>
        <taxon>Alphaproteobacteria</taxon>
        <taxon>Rhodospirillales</taxon>
        <taxon>Rhodospirillaceae</taxon>
        <taxon>Defluviicoccus</taxon>
    </lineage>
</organism>
<keyword evidence="2" id="KW-1185">Reference proteome</keyword>
<name>A0A564WA99_9PROT</name>
<protein>
    <submittedName>
        <fullName evidence="1">Uncharacterized protein</fullName>
    </submittedName>
</protein>
<gene>
    <name evidence="1" type="ORF">DF3PA_100047</name>
</gene>
<accession>A0A564WA99</accession>
<sequence>MCICDLGPKLGSKKTPLVPSTGSDSGVASRALAQGAMCGSSFGAAKNEAIPVPSPAAEVYPGSTAT</sequence>
<dbReference type="EMBL" id="UXAT02000002">
    <property type="protein sequence ID" value="VUX45199.1"/>
    <property type="molecule type" value="Genomic_DNA"/>
</dbReference>
<reference evidence="1" key="1">
    <citation type="submission" date="2018-11" db="EMBL/GenBank/DDBJ databases">
        <authorList>
            <person name="Onetto C."/>
        </authorList>
    </citation>
    <scope>NUCLEOTIDE SEQUENCE [LARGE SCALE GENOMIC DNA]</scope>
</reference>
<evidence type="ECO:0000313" key="2">
    <source>
        <dbReference type="Proteomes" id="UP000326641"/>
    </source>
</evidence>
<dbReference type="Proteomes" id="UP000326641">
    <property type="component" value="Unassembled WGS sequence"/>
</dbReference>
<comment type="caution">
    <text evidence="1">The sequence shown here is derived from an EMBL/GenBank/DDBJ whole genome shotgun (WGS) entry which is preliminary data.</text>
</comment>
<dbReference type="AlphaFoldDB" id="A0A564WA99"/>
<evidence type="ECO:0000313" key="1">
    <source>
        <dbReference type="EMBL" id="VUX45199.1"/>
    </source>
</evidence>
<proteinExistence type="predicted"/>